<dbReference type="EMBL" id="JARBHB010000001">
    <property type="protein sequence ID" value="KAJ8898275.1"/>
    <property type="molecule type" value="Genomic_DNA"/>
</dbReference>
<proteinExistence type="predicted"/>
<sequence>MLPPAYTLTGALIDMSPVKLAMVEGKEALHLNPRAVLQHLPRRRLLVGRHCCARDNRHLTPDTAPFFLPPRELTPPYRRTTAFACCEFPRQRANSSPLVDDRPMMNAVKYRVVSGVAWSNRTTASSNTDTNRTAVSLLASHQGDPGSISGRVTPDLRMWESCRTTPLVGGFSRGFPVSLALSFSAAPYSLQSLSSTLDSQDLDVESRPKLSTYFLFDVYVTWRCRVLLEGVIVIWVELVKRQQKRQTYRTTKPRKIKCLPCHNVGTFIGPVPEVVAVDKNRSRLLNMARDQLEQKNRPSDDVAGSESHHSQFAVLRPILPAEQLVSPGVGRKAICLPRASEHVLSDLSQESEQSLKAIGLVPSCPEFRRCCTDAGYYGERHSDLLGSSILGGVTTEECLLSNATYSRRMLQSALLPGW</sequence>
<keyword evidence="2" id="KW-1185">Reference proteome</keyword>
<evidence type="ECO:0000313" key="2">
    <source>
        <dbReference type="Proteomes" id="UP001159363"/>
    </source>
</evidence>
<gene>
    <name evidence="1" type="ORF">PR048_003635</name>
</gene>
<protein>
    <submittedName>
        <fullName evidence="1">Uncharacterized protein</fullName>
    </submittedName>
</protein>
<comment type="caution">
    <text evidence="1">The sequence shown here is derived from an EMBL/GenBank/DDBJ whole genome shotgun (WGS) entry which is preliminary data.</text>
</comment>
<dbReference type="Proteomes" id="UP001159363">
    <property type="component" value="Chromosome 1"/>
</dbReference>
<reference evidence="1 2" key="1">
    <citation type="submission" date="2023-02" db="EMBL/GenBank/DDBJ databases">
        <title>LHISI_Scaffold_Assembly.</title>
        <authorList>
            <person name="Stuart O.P."/>
            <person name="Cleave R."/>
            <person name="Magrath M.J.L."/>
            <person name="Mikheyev A.S."/>
        </authorList>
    </citation>
    <scope>NUCLEOTIDE SEQUENCE [LARGE SCALE GENOMIC DNA]</scope>
    <source>
        <strain evidence="1">Daus_M_001</strain>
        <tissue evidence="1">Leg muscle</tissue>
    </source>
</reference>
<name>A0ABQ9INQ0_9NEOP</name>
<organism evidence="1 2">
    <name type="scientific">Dryococelus australis</name>
    <dbReference type="NCBI Taxonomy" id="614101"/>
    <lineage>
        <taxon>Eukaryota</taxon>
        <taxon>Metazoa</taxon>
        <taxon>Ecdysozoa</taxon>
        <taxon>Arthropoda</taxon>
        <taxon>Hexapoda</taxon>
        <taxon>Insecta</taxon>
        <taxon>Pterygota</taxon>
        <taxon>Neoptera</taxon>
        <taxon>Polyneoptera</taxon>
        <taxon>Phasmatodea</taxon>
        <taxon>Verophasmatodea</taxon>
        <taxon>Anareolatae</taxon>
        <taxon>Phasmatidae</taxon>
        <taxon>Eurycanthinae</taxon>
        <taxon>Dryococelus</taxon>
    </lineage>
</organism>
<accession>A0ABQ9INQ0</accession>
<evidence type="ECO:0000313" key="1">
    <source>
        <dbReference type="EMBL" id="KAJ8898275.1"/>
    </source>
</evidence>